<dbReference type="EMBL" id="JWTB01000008">
    <property type="protein sequence ID" value="KIC68694.1"/>
    <property type="molecule type" value="Genomic_DNA"/>
</dbReference>
<comment type="caution">
    <text evidence="1">The sequence shown here is derived from an EMBL/GenBank/DDBJ whole genome shotgun (WGS) entry which is preliminary data.</text>
</comment>
<name>A0A0B4D5R3_PSEPS</name>
<dbReference type="AlphaFoldDB" id="A0A0B4D5R3"/>
<evidence type="ECO:0000313" key="1">
    <source>
        <dbReference type="EMBL" id="KIC68694.1"/>
    </source>
</evidence>
<accession>A0A0B4D5R3</accession>
<protein>
    <submittedName>
        <fullName evidence="1">Uncharacterized protein</fullName>
    </submittedName>
</protein>
<proteinExistence type="predicted"/>
<dbReference type="Proteomes" id="UP000031196">
    <property type="component" value="Unassembled WGS sequence"/>
</dbReference>
<reference evidence="1 2" key="1">
    <citation type="submission" date="2014-12" db="EMBL/GenBank/DDBJ databases">
        <title>Genome sequencing of Arthrobacter phenanthrenivorans SWC37.</title>
        <authorList>
            <person name="Tan P.W."/>
            <person name="Chan K.-G."/>
        </authorList>
    </citation>
    <scope>NUCLEOTIDE SEQUENCE [LARGE SCALE GENOMIC DNA]</scope>
    <source>
        <strain evidence="1 2">SWC37</strain>
    </source>
</reference>
<organism evidence="1 2">
    <name type="scientific">Pseudarthrobacter phenanthrenivorans</name>
    <name type="common">Arthrobacter phenanthrenivorans</name>
    <dbReference type="NCBI Taxonomy" id="361575"/>
    <lineage>
        <taxon>Bacteria</taxon>
        <taxon>Bacillati</taxon>
        <taxon>Actinomycetota</taxon>
        <taxon>Actinomycetes</taxon>
        <taxon>Micrococcales</taxon>
        <taxon>Micrococcaceae</taxon>
        <taxon>Pseudarthrobacter</taxon>
    </lineage>
</organism>
<sequence length="117" mass="12670">MRLRVSYDAAVDLHQITDGMSGCFAVRTSSGTLYSIDLDSTPRKIVRLAEDRPPTEDYADLSVSKLRKDGTEIPLLAIGRLTVGEPAQLVLDVRGDGVVTVRETTPVLSIRQLSGDA</sequence>
<evidence type="ECO:0000313" key="2">
    <source>
        <dbReference type="Proteomes" id="UP000031196"/>
    </source>
</evidence>
<gene>
    <name evidence="1" type="ORF">RM50_04335</name>
</gene>